<dbReference type="InterPro" id="IPR004089">
    <property type="entry name" value="MCPsignal_dom"/>
</dbReference>
<dbReference type="GO" id="GO:0007165">
    <property type="term" value="P:signal transduction"/>
    <property type="evidence" value="ECO:0007669"/>
    <property type="project" value="UniProtKB-KW"/>
</dbReference>
<evidence type="ECO:0000259" key="12">
    <source>
        <dbReference type="PROSITE" id="PS50111"/>
    </source>
</evidence>
<dbReference type="Gene3D" id="6.10.340.10">
    <property type="match status" value="1"/>
</dbReference>
<evidence type="ECO:0000259" key="13">
    <source>
        <dbReference type="PROSITE" id="PS50885"/>
    </source>
</evidence>
<dbReference type="OrthoDB" id="39445at2"/>
<name>A0A1X7LG16_9BACT</name>
<gene>
    <name evidence="14" type="ORF">SAMN06275492_1601</name>
</gene>
<evidence type="ECO:0000256" key="2">
    <source>
        <dbReference type="ARBA" id="ARBA00022475"/>
    </source>
</evidence>
<dbReference type="Gene3D" id="1.10.287.950">
    <property type="entry name" value="Methyl-accepting chemotaxis protein"/>
    <property type="match status" value="1"/>
</dbReference>
<evidence type="ECO:0000256" key="7">
    <source>
        <dbReference type="ARBA" id="ARBA00023224"/>
    </source>
</evidence>
<feature type="non-terminal residue" evidence="14">
    <location>
        <position position="1"/>
    </location>
</feature>
<dbReference type="PANTHER" id="PTHR32089">
    <property type="entry name" value="METHYL-ACCEPTING CHEMOTAXIS PROTEIN MCPB"/>
    <property type="match status" value="1"/>
</dbReference>
<feature type="domain" description="Methyl-accepting transducer" evidence="12">
    <location>
        <begin position="319"/>
        <end position="562"/>
    </location>
</feature>
<dbReference type="AlphaFoldDB" id="A0A1X7LG16"/>
<keyword evidence="2" id="KW-1003">Cell membrane</keyword>
<accession>A0A1X7LG16</accession>
<protein>
    <submittedName>
        <fullName evidence="14">Methyl-accepting chemotaxis protein</fullName>
    </submittedName>
</protein>
<dbReference type="EMBL" id="FXBB01000060">
    <property type="protein sequence ID" value="SMG52192.1"/>
    <property type="molecule type" value="Genomic_DNA"/>
</dbReference>
<dbReference type="PROSITE" id="PS50885">
    <property type="entry name" value="HAMP"/>
    <property type="match status" value="1"/>
</dbReference>
<sequence>NRIMAQTLRGNPNFNGIWGCWEPNSFDGRDSEFAGAEGHDGTGRFVPYWYRDGGNILLIPLTEYGPGEDNEWYVEPLNGPKATITEPYFDDQINKVVISLIIPLEAEGKRIGVVGVDLDMAPIDGIIGEMKLYETGFGRLMSYTGTLASHPDKARIGKIAGELKGERGATTLRRIQSGESFIEVAWSQSLGQNTLKAFAPIQVIGTDTPWSLGVVLREDEVMASSVRVMTLSLIVSLAGALLIALLVWLIVRQVVRPIKRVVHLASMARDGDLTITREDFNVRSQDEIGIMADAFSAMIANQREAVRAIASAAEKLGTTAEEFAALAEESNAGVEESRAGVNDISFQVESLATASEEINASVEEVASGAQSSSRKNVEMASDADRAKAAGESGAEAAEKVARSIKAVAEGSEIAAGEVKGLSDRAREIQSFVQEIGTIADQTNLLALNAAIEAARAGEAGRGFAVVADEVRKLAESSNVSARKIADLAGEITEDLDRIALSSESNATRSRQSSDLADETIETIRAMMEEISDITMAIHDLAAVSEEQSASSEEIASAVQNIASQVAAAAGSVDVIRTQMTEVSTSAERVALGAEDLSILSEELRRQVGAFKLVRDPGHSISPRKK</sequence>
<dbReference type="GO" id="GO:0006935">
    <property type="term" value="P:chemotaxis"/>
    <property type="evidence" value="ECO:0007669"/>
    <property type="project" value="UniProtKB-KW"/>
</dbReference>
<keyword evidence="15" id="KW-1185">Reference proteome</keyword>
<keyword evidence="3" id="KW-0145">Chemotaxis</keyword>
<dbReference type="Pfam" id="PF00015">
    <property type="entry name" value="MCPsignal"/>
    <property type="match status" value="1"/>
</dbReference>
<dbReference type="CDD" id="cd06225">
    <property type="entry name" value="HAMP"/>
    <property type="match status" value="1"/>
</dbReference>
<dbReference type="PANTHER" id="PTHR32089:SF112">
    <property type="entry name" value="LYSOZYME-LIKE PROTEIN-RELATED"/>
    <property type="match status" value="1"/>
</dbReference>
<dbReference type="RefSeq" id="WP_085545739.1">
    <property type="nucleotide sequence ID" value="NZ_FXBB01000060.1"/>
</dbReference>
<evidence type="ECO:0000256" key="11">
    <source>
        <dbReference type="SAM" id="Phobius"/>
    </source>
</evidence>
<dbReference type="SMART" id="SM00304">
    <property type="entry name" value="HAMP"/>
    <property type="match status" value="1"/>
</dbReference>
<evidence type="ECO:0000313" key="15">
    <source>
        <dbReference type="Proteomes" id="UP000193355"/>
    </source>
</evidence>
<dbReference type="CDD" id="cd12912">
    <property type="entry name" value="PDC2_MCP_like"/>
    <property type="match status" value="1"/>
</dbReference>
<evidence type="ECO:0000256" key="10">
    <source>
        <dbReference type="SAM" id="MobiDB-lite"/>
    </source>
</evidence>
<dbReference type="Pfam" id="PF02743">
    <property type="entry name" value="dCache_1"/>
    <property type="match status" value="1"/>
</dbReference>
<dbReference type="Proteomes" id="UP000193355">
    <property type="component" value="Unassembled WGS sequence"/>
</dbReference>
<comment type="similarity">
    <text evidence="8">Belongs to the methyl-accepting chemotaxis (MCP) protein family.</text>
</comment>
<evidence type="ECO:0000256" key="5">
    <source>
        <dbReference type="ARBA" id="ARBA00022989"/>
    </source>
</evidence>
<dbReference type="SUPFAM" id="SSF58104">
    <property type="entry name" value="Methyl-accepting chemotaxis protein (MCP) signaling domain"/>
    <property type="match status" value="1"/>
</dbReference>
<organism evidence="14 15">
    <name type="scientific">Dethiosulfovibrio salsuginis</name>
    <dbReference type="NCBI Taxonomy" id="561720"/>
    <lineage>
        <taxon>Bacteria</taxon>
        <taxon>Thermotogati</taxon>
        <taxon>Synergistota</taxon>
        <taxon>Synergistia</taxon>
        <taxon>Synergistales</taxon>
        <taxon>Dethiosulfovibrionaceae</taxon>
        <taxon>Dethiosulfovibrio</taxon>
    </lineage>
</organism>
<feature type="domain" description="HAMP" evidence="13">
    <location>
        <begin position="252"/>
        <end position="307"/>
    </location>
</feature>
<evidence type="ECO:0000256" key="9">
    <source>
        <dbReference type="PROSITE-ProRule" id="PRU00284"/>
    </source>
</evidence>
<evidence type="ECO:0000256" key="4">
    <source>
        <dbReference type="ARBA" id="ARBA00022692"/>
    </source>
</evidence>
<feature type="region of interest" description="Disordered" evidence="10">
    <location>
        <begin position="364"/>
        <end position="394"/>
    </location>
</feature>
<evidence type="ECO:0000256" key="6">
    <source>
        <dbReference type="ARBA" id="ARBA00023136"/>
    </source>
</evidence>
<reference evidence="15" key="1">
    <citation type="submission" date="2017-04" db="EMBL/GenBank/DDBJ databases">
        <authorList>
            <person name="Varghese N."/>
            <person name="Submissions S."/>
        </authorList>
    </citation>
    <scope>NUCLEOTIDE SEQUENCE [LARGE SCALE GENOMIC DNA]</scope>
    <source>
        <strain evidence="15">USBA 82</strain>
    </source>
</reference>
<keyword evidence="6 11" id="KW-0472">Membrane</keyword>
<dbReference type="GO" id="GO:0005886">
    <property type="term" value="C:plasma membrane"/>
    <property type="evidence" value="ECO:0007669"/>
    <property type="project" value="UniProtKB-SubCell"/>
</dbReference>
<dbReference type="PROSITE" id="PS50111">
    <property type="entry name" value="CHEMOTAXIS_TRANSDUC_2"/>
    <property type="match status" value="1"/>
</dbReference>
<keyword evidence="4 11" id="KW-0812">Transmembrane</keyword>
<feature type="transmembrane region" description="Helical" evidence="11">
    <location>
        <begin position="228"/>
        <end position="251"/>
    </location>
</feature>
<evidence type="ECO:0000313" key="14">
    <source>
        <dbReference type="EMBL" id="SMG52192.1"/>
    </source>
</evidence>
<dbReference type="InterPro" id="IPR003660">
    <property type="entry name" value="HAMP_dom"/>
</dbReference>
<evidence type="ECO:0000256" key="3">
    <source>
        <dbReference type="ARBA" id="ARBA00022500"/>
    </source>
</evidence>
<dbReference type="Pfam" id="PF00672">
    <property type="entry name" value="HAMP"/>
    <property type="match status" value="1"/>
</dbReference>
<keyword evidence="5 11" id="KW-1133">Transmembrane helix</keyword>
<dbReference type="CDD" id="cd12913">
    <property type="entry name" value="PDC1_MCP_like"/>
    <property type="match status" value="1"/>
</dbReference>
<dbReference type="STRING" id="561720.SAMN06275492_1601"/>
<dbReference type="Gene3D" id="3.30.450.20">
    <property type="entry name" value="PAS domain"/>
    <property type="match status" value="2"/>
</dbReference>
<proteinExistence type="inferred from homology"/>
<dbReference type="InterPro" id="IPR033479">
    <property type="entry name" value="dCache_1"/>
</dbReference>
<dbReference type="SMART" id="SM00283">
    <property type="entry name" value="MA"/>
    <property type="match status" value="1"/>
</dbReference>
<keyword evidence="7 9" id="KW-0807">Transducer</keyword>
<evidence type="ECO:0000256" key="8">
    <source>
        <dbReference type="ARBA" id="ARBA00029447"/>
    </source>
</evidence>
<evidence type="ECO:0000256" key="1">
    <source>
        <dbReference type="ARBA" id="ARBA00004651"/>
    </source>
</evidence>
<comment type="subcellular location">
    <subcellularLocation>
        <location evidence="1">Cell membrane</location>
        <topology evidence="1">Multi-pass membrane protein</topology>
    </subcellularLocation>
</comment>